<reference evidence="3 4" key="2">
    <citation type="journal article" date="2018" name="New Phytol.">
        <title>High intraspecific genome diversity in the model arbuscular mycorrhizal symbiont Rhizophagus irregularis.</title>
        <authorList>
            <person name="Chen E.C.H."/>
            <person name="Morin E."/>
            <person name="Beaudet D."/>
            <person name="Noel J."/>
            <person name="Yildirir G."/>
            <person name="Ndikumana S."/>
            <person name="Charron P."/>
            <person name="St-Onge C."/>
            <person name="Giorgi J."/>
            <person name="Kruger M."/>
            <person name="Marton T."/>
            <person name="Ropars J."/>
            <person name="Grigoriev I.V."/>
            <person name="Hainaut M."/>
            <person name="Henrissat B."/>
            <person name="Roux C."/>
            <person name="Martin F."/>
            <person name="Corradi N."/>
        </authorList>
    </citation>
    <scope>NUCLEOTIDE SEQUENCE [LARGE SCALE GENOMIC DNA]</scope>
    <source>
        <strain evidence="3 4">DAOM 197198</strain>
    </source>
</reference>
<dbReference type="InterPro" id="IPR011009">
    <property type="entry name" value="Kinase-like_dom_sf"/>
</dbReference>
<dbReference type="SUPFAM" id="SSF56112">
    <property type="entry name" value="Protein kinase-like (PK-like)"/>
    <property type="match status" value="1"/>
</dbReference>
<evidence type="ECO:0000313" key="3">
    <source>
        <dbReference type="EMBL" id="POG64521.1"/>
    </source>
</evidence>
<evidence type="ECO:0000256" key="1">
    <source>
        <dbReference type="SAM" id="MobiDB-lite"/>
    </source>
</evidence>
<dbReference type="EMBL" id="AUPC02000239">
    <property type="protein sequence ID" value="POG64521.1"/>
    <property type="molecule type" value="Genomic_DNA"/>
</dbReference>
<accession>A0A2P4PGL1</accession>
<dbReference type="AlphaFoldDB" id="A0A2P4PGL1"/>
<dbReference type="PANTHER" id="PTHR24345">
    <property type="entry name" value="SERINE/THREONINE-PROTEIN KINASE PLK"/>
    <property type="match status" value="1"/>
</dbReference>
<dbReference type="GO" id="GO:0004672">
    <property type="term" value="F:protein kinase activity"/>
    <property type="evidence" value="ECO:0007669"/>
    <property type="project" value="InterPro"/>
</dbReference>
<dbReference type="VEuPathDB" id="FungiDB:RhiirFUN_025268"/>
<sequence>MVLRDNFCKKCGKAYTIMRHEWCSPCQTNYLKKFFTNHTSGNQKIDDLIQEMQSKINEPSDKIFEWIPYDQFNDIKKVGEGRFAIVYSAIWKNGPLRYDIEKQEYTRNKNVKVALKCLNNSQIISDRFLNEVKAYPINDSKCIISIYGISQNLETKNYVIVFEYAEGGTLTDWMKKNYENFDWRNRLTKLTRIILGLEEIHQKEMIHRDLHAGNILLEDVSFSDHDVYDPDNVYVSDMGLSGQVNDTDEINKTKIYGVLPYVAPEVLNEKPYTQASDIYSLGMIMYFIATGRPPFDGRKHDEDLANRIMSVDDFRPEINEQIVPKCYIDLMKRCWDSNADNRPSATEVKEMISVFYHSYTRHPEYKYLTEIEIEKEQSDEIKAQFELAELIREEYTYYSSTNNDNQNNHPDHDNDDNNNDDDNNDDDNNDDNNNDDNDVSDPSAFVQAIADEVVPNNNNVSDPLAIEQAIADEIVPYNIG</sequence>
<dbReference type="GO" id="GO:0005634">
    <property type="term" value="C:nucleus"/>
    <property type="evidence" value="ECO:0007669"/>
    <property type="project" value="TreeGrafter"/>
</dbReference>
<organism evidence="3 4">
    <name type="scientific">Rhizophagus irregularis (strain DAOM 181602 / DAOM 197198 / MUCL 43194)</name>
    <name type="common">Arbuscular mycorrhizal fungus</name>
    <name type="synonym">Glomus intraradices</name>
    <dbReference type="NCBI Taxonomy" id="747089"/>
    <lineage>
        <taxon>Eukaryota</taxon>
        <taxon>Fungi</taxon>
        <taxon>Fungi incertae sedis</taxon>
        <taxon>Mucoromycota</taxon>
        <taxon>Glomeromycotina</taxon>
        <taxon>Glomeromycetes</taxon>
        <taxon>Glomerales</taxon>
        <taxon>Glomeraceae</taxon>
        <taxon>Rhizophagus</taxon>
    </lineage>
</organism>
<dbReference type="GO" id="GO:0005524">
    <property type="term" value="F:ATP binding"/>
    <property type="evidence" value="ECO:0007669"/>
    <property type="project" value="InterPro"/>
</dbReference>
<dbReference type="PROSITE" id="PS50011">
    <property type="entry name" value="PROTEIN_KINASE_DOM"/>
    <property type="match status" value="1"/>
</dbReference>
<reference evidence="3 4" key="1">
    <citation type="journal article" date="2013" name="Proc. Natl. Acad. Sci. U.S.A.">
        <title>Genome of an arbuscular mycorrhizal fungus provides insight into the oldest plant symbiosis.</title>
        <authorList>
            <person name="Tisserant E."/>
            <person name="Malbreil M."/>
            <person name="Kuo A."/>
            <person name="Kohler A."/>
            <person name="Symeonidi A."/>
            <person name="Balestrini R."/>
            <person name="Charron P."/>
            <person name="Duensing N."/>
            <person name="Frei Dit Frey N."/>
            <person name="Gianinazzi-Pearson V."/>
            <person name="Gilbert L.B."/>
            <person name="Handa Y."/>
            <person name="Herr J.R."/>
            <person name="Hijri M."/>
            <person name="Koul R."/>
            <person name="Kawaguchi M."/>
            <person name="Krajinski F."/>
            <person name="Lammers P.J."/>
            <person name="Masclaux F.G."/>
            <person name="Murat C."/>
            <person name="Morin E."/>
            <person name="Ndikumana S."/>
            <person name="Pagni M."/>
            <person name="Petitpierre D."/>
            <person name="Requena N."/>
            <person name="Rosikiewicz P."/>
            <person name="Riley R."/>
            <person name="Saito K."/>
            <person name="San Clemente H."/>
            <person name="Shapiro H."/>
            <person name="van Tuinen D."/>
            <person name="Becard G."/>
            <person name="Bonfante P."/>
            <person name="Paszkowski U."/>
            <person name="Shachar-Hill Y.Y."/>
            <person name="Tuskan G.A."/>
            <person name="Young P.W."/>
            <person name="Sanders I.R."/>
            <person name="Henrissat B."/>
            <person name="Rensing S.A."/>
            <person name="Grigoriev I.V."/>
            <person name="Corradi N."/>
            <person name="Roux C."/>
            <person name="Martin F."/>
        </authorList>
    </citation>
    <scope>NUCLEOTIDE SEQUENCE [LARGE SCALE GENOMIC DNA]</scope>
    <source>
        <strain evidence="3 4">DAOM 197198</strain>
    </source>
</reference>
<feature type="domain" description="Protein kinase" evidence="2">
    <location>
        <begin position="72"/>
        <end position="360"/>
    </location>
</feature>
<dbReference type="Proteomes" id="UP000018888">
    <property type="component" value="Unassembled WGS sequence"/>
</dbReference>
<comment type="caution">
    <text evidence="3">The sequence shown here is derived from an EMBL/GenBank/DDBJ whole genome shotgun (WGS) entry which is preliminary data.</text>
</comment>
<keyword evidence="4" id="KW-1185">Reference proteome</keyword>
<proteinExistence type="predicted"/>
<name>A0A2P4PGL1_RHIID</name>
<dbReference type="Gene3D" id="1.10.510.10">
    <property type="entry name" value="Transferase(Phosphotransferase) domain 1"/>
    <property type="match status" value="1"/>
</dbReference>
<feature type="compositionally biased region" description="Acidic residues" evidence="1">
    <location>
        <begin position="413"/>
        <end position="439"/>
    </location>
</feature>
<dbReference type="InterPro" id="IPR001245">
    <property type="entry name" value="Ser-Thr/Tyr_kinase_cat_dom"/>
</dbReference>
<dbReference type="InterPro" id="IPR000719">
    <property type="entry name" value="Prot_kinase_dom"/>
</dbReference>
<evidence type="ECO:0000313" key="4">
    <source>
        <dbReference type="Proteomes" id="UP000018888"/>
    </source>
</evidence>
<dbReference type="Pfam" id="PF07714">
    <property type="entry name" value="PK_Tyr_Ser-Thr"/>
    <property type="match status" value="1"/>
</dbReference>
<protein>
    <submittedName>
        <fullName evidence="3">Kinase-like domain-containing protein</fullName>
    </submittedName>
</protein>
<feature type="region of interest" description="Disordered" evidence="1">
    <location>
        <begin position="399"/>
        <end position="441"/>
    </location>
</feature>
<evidence type="ECO:0000259" key="2">
    <source>
        <dbReference type="PROSITE" id="PS50011"/>
    </source>
</evidence>
<gene>
    <name evidence="3" type="ORF">GLOIN_2v474181</name>
</gene>